<sequence length="476" mass="54352">MKRYTKSFDVTEPCPKSWSANEAPLDVCTTIVPVPKQNVHLFDGDGGEIFVGEDDEELLKEMCTHPQTIRFRFPLCDAPEIRTAFKFKKRRGDLFTSVGTVEVGMEAMRMARKLLFEATSTNLLVRTHEKGGDQGVTPVVEIDSPRYGRVLCELLVERDVDTDEGQFVFFSALLAEEGYMFPSFKYGIEDRIKSGMDNARKHGKGMFRLPDETRQQGFLPWDIKDGQTASEPILIRNVNINQPEALWFGKAGTDSTADSNDRYYVELAESKEWLEASCFVKESTIPGAGLGLFLKPHPPIPKGQFVCLYATRSTTQEAMDATGSSRDYAILTGKAKLWFDAEKQDGVCLGRFANQLHVRESLAEVRERSRKSIFPEMREEDWKKINDADAQRATLVYEQRKEQLVLVTAKDIPRAAESHELFAHYGDLREYWLPLIRRKPDSFPEDMTSIVSWLMDSEETNWSQQQKQNWFGLHNN</sequence>
<accession>A0A7D9LWU2</accession>
<dbReference type="EMBL" id="CACRXK020025953">
    <property type="protein sequence ID" value="CAB4039845.1"/>
    <property type="molecule type" value="Genomic_DNA"/>
</dbReference>
<comment type="caution">
    <text evidence="1">The sequence shown here is derived from an EMBL/GenBank/DDBJ whole genome shotgun (WGS) entry which is preliminary data.</text>
</comment>
<organism evidence="1 2">
    <name type="scientific">Paramuricea clavata</name>
    <name type="common">Red gorgonian</name>
    <name type="synonym">Violescent sea-whip</name>
    <dbReference type="NCBI Taxonomy" id="317549"/>
    <lineage>
        <taxon>Eukaryota</taxon>
        <taxon>Metazoa</taxon>
        <taxon>Cnidaria</taxon>
        <taxon>Anthozoa</taxon>
        <taxon>Octocorallia</taxon>
        <taxon>Malacalcyonacea</taxon>
        <taxon>Plexauridae</taxon>
        <taxon>Paramuricea</taxon>
    </lineage>
</organism>
<reference evidence="1" key="1">
    <citation type="submission" date="2020-04" db="EMBL/GenBank/DDBJ databases">
        <authorList>
            <person name="Alioto T."/>
            <person name="Alioto T."/>
            <person name="Gomez Garrido J."/>
        </authorList>
    </citation>
    <scope>NUCLEOTIDE SEQUENCE</scope>
    <source>
        <strain evidence="1">A484AB</strain>
    </source>
</reference>
<gene>
    <name evidence="1" type="ORF">PACLA_8A000097</name>
</gene>
<proteinExistence type="predicted"/>
<dbReference type="InterPro" id="IPR035437">
    <property type="entry name" value="SNase_OB-fold_sf"/>
</dbReference>
<keyword evidence="2" id="KW-1185">Reference proteome</keyword>
<evidence type="ECO:0000313" key="1">
    <source>
        <dbReference type="EMBL" id="CAB4039845.1"/>
    </source>
</evidence>
<dbReference type="Proteomes" id="UP001152795">
    <property type="component" value="Unassembled WGS sequence"/>
</dbReference>
<name>A0A7D9LWU2_PARCT</name>
<evidence type="ECO:0000313" key="2">
    <source>
        <dbReference type="Proteomes" id="UP001152795"/>
    </source>
</evidence>
<dbReference type="InterPro" id="IPR046341">
    <property type="entry name" value="SET_dom_sf"/>
</dbReference>
<protein>
    <submittedName>
        <fullName evidence="1">Uncharacterized protein</fullName>
    </submittedName>
</protein>
<dbReference type="Gene3D" id="2.170.270.10">
    <property type="entry name" value="SET domain"/>
    <property type="match status" value="1"/>
</dbReference>
<dbReference type="AlphaFoldDB" id="A0A7D9LWU2"/>
<dbReference type="Gene3D" id="2.40.50.90">
    <property type="match status" value="1"/>
</dbReference>